<protein>
    <submittedName>
        <fullName evidence="1">Male accessory gland protein</fullName>
    </submittedName>
</protein>
<dbReference type="AlphaFoldDB" id="C7DVM4"/>
<evidence type="ECO:0000313" key="1">
    <source>
        <dbReference type="EMBL" id="ACT65105.1"/>
    </source>
</evidence>
<dbReference type="EMBL" id="GQ226270">
    <property type="protein sequence ID" value="ACT65105.1"/>
    <property type="molecule type" value="Genomic_DNA"/>
</dbReference>
<accession>C7DVM4</accession>
<feature type="non-terminal residue" evidence="1">
    <location>
        <position position="1"/>
    </location>
</feature>
<feature type="non-terminal residue" evidence="1">
    <location>
        <position position="49"/>
    </location>
</feature>
<organism evidence="1">
    <name type="scientific">Gryllus pennsylvanicus</name>
    <name type="common">Fall field cricket</name>
    <dbReference type="NCBI Taxonomy" id="51074"/>
    <lineage>
        <taxon>Eukaryota</taxon>
        <taxon>Metazoa</taxon>
        <taxon>Ecdysozoa</taxon>
        <taxon>Arthropoda</taxon>
        <taxon>Hexapoda</taxon>
        <taxon>Insecta</taxon>
        <taxon>Pterygota</taxon>
        <taxon>Neoptera</taxon>
        <taxon>Polyneoptera</taxon>
        <taxon>Orthoptera</taxon>
        <taxon>Ensifera</taxon>
        <taxon>Gryllidea</taxon>
        <taxon>Grylloidea</taxon>
        <taxon>Gryllidae</taxon>
        <taxon>Gryllinae</taxon>
        <taxon>Gryllus</taxon>
    </lineage>
</organism>
<proteinExistence type="predicted"/>
<name>C7DVM4_GRYPE</name>
<sequence length="49" mass="5646">CRSRHHVPLRALRCPGRRPRARLRRLRLPLLPADAGQLGRDLNQRSADP</sequence>
<reference evidence="1" key="1">
    <citation type="journal article" date="2009" name="Evolution">
        <title>Genealogical discordance and patterns of introgression and selection across a cricket hybrid zone.</title>
        <authorList>
            <person name="Maroja L.S."/>
            <person name="Andres J.A."/>
            <person name="Harrison R.G."/>
        </authorList>
    </citation>
    <scope>NUCLEOTIDE SEQUENCE</scope>
</reference>
<gene>
    <name evidence="1" type="ORF">AG-0254P</name>
</gene>